<protein>
    <submittedName>
        <fullName evidence="1">PHP-associated domain-containing protein</fullName>
    </submittedName>
</protein>
<organism evidence="1 2">
    <name type="scientific">Halobellus rubicundus</name>
    <dbReference type="NCBI Taxonomy" id="2996466"/>
    <lineage>
        <taxon>Archaea</taxon>
        <taxon>Methanobacteriati</taxon>
        <taxon>Methanobacteriota</taxon>
        <taxon>Stenosarchaea group</taxon>
        <taxon>Halobacteria</taxon>
        <taxon>Halobacteriales</taxon>
        <taxon>Haloferacaceae</taxon>
        <taxon>Halobellus</taxon>
    </lineage>
</organism>
<evidence type="ECO:0000313" key="2">
    <source>
        <dbReference type="Proteomes" id="UP001570511"/>
    </source>
</evidence>
<proteinExistence type="predicted"/>
<name>A0ABD5MCN4_9EURY</name>
<evidence type="ECO:0000313" key="1">
    <source>
        <dbReference type="EMBL" id="MFA1610253.1"/>
    </source>
</evidence>
<sequence length="246" mass="27768">MDLHVKILNERVVARAKARGLDVLVYAPHFTRLPEIRERAERFSDEDLLVVPGREVFTGSWRNRRHVLAVGLSEPVPDFITLDGALSAFEEQGAAALVPHPEFLTVSLDADAAAEHRDRLHAVETHNFKAWPRQNRRARAVATDVDLPGFGSSYAHLLGSVGEVWTVFERRIESEADLVSALREGAPRRVLRRDGLRHRARAAVEFAHLGYENTWKKIERIFLSGTEPTHPDHIAYDGRFDAVSVY</sequence>
<accession>A0ABD5MCN4</accession>
<comment type="caution">
    <text evidence="1">The sequence shown here is derived from an EMBL/GenBank/DDBJ whole genome shotgun (WGS) entry which is preliminary data.</text>
</comment>
<dbReference type="RefSeq" id="WP_372391538.1">
    <property type="nucleotide sequence ID" value="NZ_JBGNYA010000001.1"/>
</dbReference>
<dbReference type="InterPro" id="IPR016195">
    <property type="entry name" value="Pol/histidinol_Pase-like"/>
</dbReference>
<reference evidence="1 2" key="1">
    <citation type="submission" date="2024-08" db="EMBL/GenBank/DDBJ databases">
        <title>Halobellus sp. MBLA0158 whole genome sequence.</title>
        <authorList>
            <person name="Hwang C.Y."/>
            <person name="Cho E.-S."/>
            <person name="Seo M.-J."/>
        </authorList>
    </citation>
    <scope>NUCLEOTIDE SEQUENCE [LARGE SCALE GENOMIC DNA]</scope>
    <source>
        <strain evidence="1 2">MBLA0158</strain>
    </source>
</reference>
<dbReference type="EMBL" id="JBGNYA010000001">
    <property type="protein sequence ID" value="MFA1610253.1"/>
    <property type="molecule type" value="Genomic_DNA"/>
</dbReference>
<keyword evidence="2" id="KW-1185">Reference proteome</keyword>
<dbReference type="SUPFAM" id="SSF89550">
    <property type="entry name" value="PHP domain-like"/>
    <property type="match status" value="1"/>
</dbReference>
<gene>
    <name evidence="1" type="ORF">OS889_04460</name>
</gene>
<dbReference type="Proteomes" id="UP001570511">
    <property type="component" value="Unassembled WGS sequence"/>
</dbReference>
<dbReference type="Pfam" id="PF13263">
    <property type="entry name" value="PHP_C"/>
    <property type="match status" value="1"/>
</dbReference>
<dbReference type="AlphaFoldDB" id="A0ABD5MCN4"/>
<dbReference type="Gene3D" id="3.20.20.140">
    <property type="entry name" value="Metal-dependent hydrolases"/>
    <property type="match status" value="1"/>
</dbReference>